<dbReference type="PANTHER" id="PTHR46497">
    <property type="entry name" value="THIOREDOXIN DOMAIN-CONTAINING PROTEIN 11"/>
    <property type="match status" value="1"/>
</dbReference>
<dbReference type="InterPro" id="IPR036249">
    <property type="entry name" value="Thioredoxin-like_sf"/>
</dbReference>
<keyword evidence="2" id="KW-1133">Transmembrane helix</keyword>
<dbReference type="Pfam" id="PF00085">
    <property type="entry name" value="Thioredoxin"/>
    <property type="match status" value="1"/>
</dbReference>
<dbReference type="InterPro" id="IPR013766">
    <property type="entry name" value="Thioredoxin_domain"/>
</dbReference>
<keyword evidence="2" id="KW-0812">Transmembrane</keyword>
<comment type="caution">
    <text evidence="4">The sequence shown here is derived from an EMBL/GenBank/DDBJ whole genome shotgun (WGS) entry which is preliminary data.</text>
</comment>
<dbReference type="InterPro" id="IPR052792">
    <property type="entry name" value="Thioredoxin_dom-contain_11"/>
</dbReference>
<proteinExistence type="predicted"/>
<feature type="transmembrane region" description="Helical" evidence="2">
    <location>
        <begin position="67"/>
        <end position="87"/>
    </location>
</feature>
<protein>
    <recommendedName>
        <fullName evidence="3">Thioredoxin domain-containing protein</fullName>
    </recommendedName>
</protein>
<feature type="domain" description="Thioredoxin" evidence="3">
    <location>
        <begin position="677"/>
        <end position="760"/>
    </location>
</feature>
<evidence type="ECO:0000256" key="1">
    <source>
        <dbReference type="SAM" id="MobiDB-lite"/>
    </source>
</evidence>
<dbReference type="AlphaFoldDB" id="A0A8K0CSL3"/>
<dbReference type="OrthoDB" id="1910803at2759"/>
<name>A0A8K0CSL3_IGNLU</name>
<feature type="compositionally biased region" description="Polar residues" evidence="1">
    <location>
        <begin position="35"/>
        <end position="50"/>
    </location>
</feature>
<keyword evidence="5" id="KW-1185">Reference proteome</keyword>
<evidence type="ECO:0000259" key="3">
    <source>
        <dbReference type="Pfam" id="PF00085"/>
    </source>
</evidence>
<sequence length="896" mass="102956">MSELGREQGQSQLLPSVPTDKVETDYNAETEVDDSSSQSCRTEQSENNPETVRFDYRKKVQQILYKMYFVFKEVAIMLFLAFTYAALTNDPPKVSKSPAAFPFFPKSSIITDWYRGQLGLAIDKARESDIAFVMFYAPWDAESQVVRQEFDLAARYMSKQITFAAVNCWQPGSECRRQYSKAYNWPVLIAYPSHGKGIQYKGPRTAGHIVKFLMMLSRPIIRLSSEEEVHGLLASYDAVVVSCVNALPGSLEYAVLYTAALRFLEKDPFQEVAFAVLTGSKTKCFGATIFPSLTLHMWNETLWYPNDGEWKPDALLVWILRHLHQVSMWITPTGSKSLTLSSYVQSGPALILFTPRNPLESFVDYYDLLHEVGLEYYNCNDKHRVVLNSLLVHTKRIENLIKYTYLQKTCPLKVKSDKSKSFPSVITYTLPQKWANSSCCLPSSSPKDSCSKCDAMGLLKERLPAQCKRFKGQEECIDVYQYGPIFRNENKKRDDGEYDEDIIFEKNFKSSISNDEYDLRLPKNLQKFWKYEKCRIANIAQNIYPKVFSESISDAQSVENFSKRQNINGLACKTNASLTLIALDSVNYYHFAERLGINLSTKKDRTAAVIVNEKMETHHIMKGLLNDFALREFIYNFTISSLPRSFDSLVSIKSNHTHNYPHQRDCKARHSLEPCLIELNTETFLPTVMEQNKAVIVLYYSKQCSFCNGISYTLLTVSKMFSSINSMQFTRIDGDLNVLSWEFTMDSYPTIIFFPARRKSESRVFPSSLPVTVPNLVSFILANLDSSLKLHAMWTLCNQTKFEDEKQSCVASVRAENLSIIDHTLRVWRNTDLLTKTKLLYKLQQLRNLNLLLAHSPQNTEEIQKYMTRLHVAPFKDMNQIRVAEKKKNLHVKDEL</sequence>
<evidence type="ECO:0000256" key="2">
    <source>
        <dbReference type="SAM" id="Phobius"/>
    </source>
</evidence>
<dbReference type="Gene3D" id="3.40.30.10">
    <property type="entry name" value="Glutaredoxin"/>
    <property type="match status" value="2"/>
</dbReference>
<reference evidence="4" key="1">
    <citation type="submission" date="2019-08" db="EMBL/GenBank/DDBJ databases">
        <title>The genome of the North American firefly Photinus pyralis.</title>
        <authorList>
            <consortium name="Photinus pyralis genome working group"/>
            <person name="Fallon T.R."/>
            <person name="Sander Lower S.E."/>
            <person name="Weng J.-K."/>
        </authorList>
    </citation>
    <scope>NUCLEOTIDE SEQUENCE</scope>
    <source>
        <strain evidence="4">TRF0915ILg1</strain>
        <tissue evidence="4">Whole body</tissue>
    </source>
</reference>
<keyword evidence="2" id="KW-0472">Membrane</keyword>
<evidence type="ECO:0000313" key="5">
    <source>
        <dbReference type="Proteomes" id="UP000801492"/>
    </source>
</evidence>
<dbReference type="Proteomes" id="UP000801492">
    <property type="component" value="Unassembled WGS sequence"/>
</dbReference>
<feature type="region of interest" description="Disordered" evidence="1">
    <location>
        <begin position="1"/>
        <end position="50"/>
    </location>
</feature>
<dbReference type="EMBL" id="VTPC01008431">
    <property type="protein sequence ID" value="KAF2892839.1"/>
    <property type="molecule type" value="Genomic_DNA"/>
</dbReference>
<accession>A0A8K0CSL3</accession>
<gene>
    <name evidence="4" type="ORF">ILUMI_13336</name>
</gene>
<organism evidence="4 5">
    <name type="scientific">Ignelater luminosus</name>
    <name type="common">Cucubano</name>
    <name type="synonym">Pyrophorus luminosus</name>
    <dbReference type="NCBI Taxonomy" id="2038154"/>
    <lineage>
        <taxon>Eukaryota</taxon>
        <taxon>Metazoa</taxon>
        <taxon>Ecdysozoa</taxon>
        <taxon>Arthropoda</taxon>
        <taxon>Hexapoda</taxon>
        <taxon>Insecta</taxon>
        <taxon>Pterygota</taxon>
        <taxon>Neoptera</taxon>
        <taxon>Endopterygota</taxon>
        <taxon>Coleoptera</taxon>
        <taxon>Polyphaga</taxon>
        <taxon>Elateriformia</taxon>
        <taxon>Elateroidea</taxon>
        <taxon>Elateridae</taxon>
        <taxon>Agrypninae</taxon>
        <taxon>Pyrophorini</taxon>
        <taxon>Ignelater</taxon>
    </lineage>
</organism>
<evidence type="ECO:0000313" key="4">
    <source>
        <dbReference type="EMBL" id="KAF2892839.1"/>
    </source>
</evidence>
<dbReference type="SUPFAM" id="SSF52833">
    <property type="entry name" value="Thioredoxin-like"/>
    <property type="match status" value="2"/>
</dbReference>
<dbReference type="PANTHER" id="PTHR46497:SF1">
    <property type="entry name" value="THIOREDOXIN DOMAIN-CONTAINING PROTEIN 11"/>
    <property type="match status" value="1"/>
</dbReference>